<keyword evidence="1" id="KW-0540">Nuclease</keyword>
<name>A0A699R4X0_TANCI</name>
<dbReference type="GO" id="GO:0004519">
    <property type="term" value="F:endonuclease activity"/>
    <property type="evidence" value="ECO:0007669"/>
    <property type="project" value="UniProtKB-KW"/>
</dbReference>
<dbReference type="GO" id="GO:0016787">
    <property type="term" value="F:hydrolase activity"/>
    <property type="evidence" value="ECO:0007669"/>
    <property type="project" value="UniProtKB-KW"/>
</dbReference>
<feature type="non-terminal residue" evidence="11">
    <location>
        <position position="1"/>
    </location>
</feature>
<evidence type="ECO:0000256" key="9">
    <source>
        <dbReference type="ARBA" id="ARBA00023172"/>
    </source>
</evidence>
<dbReference type="InterPro" id="IPR025724">
    <property type="entry name" value="GAG-pre-integrase_dom"/>
</dbReference>
<evidence type="ECO:0000313" key="11">
    <source>
        <dbReference type="EMBL" id="GFC80478.1"/>
    </source>
</evidence>
<evidence type="ECO:0000259" key="10">
    <source>
        <dbReference type="PROSITE" id="PS50994"/>
    </source>
</evidence>
<dbReference type="SUPFAM" id="SSF53098">
    <property type="entry name" value="Ribonuclease H-like"/>
    <property type="match status" value="1"/>
</dbReference>
<keyword evidence="9" id="KW-0233">DNA recombination</keyword>
<keyword evidence="3" id="KW-0255">Endonuclease</keyword>
<dbReference type="GO" id="GO:0006310">
    <property type="term" value="P:DNA recombination"/>
    <property type="evidence" value="ECO:0007669"/>
    <property type="project" value="UniProtKB-KW"/>
</dbReference>
<keyword evidence="8" id="KW-0808">Transferase</keyword>
<gene>
    <name evidence="11" type="ORF">Tci_852448</name>
</gene>
<keyword evidence="8" id="KW-0548">Nucleotidyltransferase</keyword>
<evidence type="ECO:0000256" key="5">
    <source>
        <dbReference type="ARBA" id="ARBA00022842"/>
    </source>
</evidence>
<reference evidence="11" key="1">
    <citation type="journal article" date="2019" name="Sci. Rep.">
        <title>Draft genome of Tanacetum cinerariifolium, the natural source of mosquito coil.</title>
        <authorList>
            <person name="Yamashiro T."/>
            <person name="Shiraishi A."/>
            <person name="Satake H."/>
            <person name="Nakayama K."/>
        </authorList>
    </citation>
    <scope>NUCLEOTIDE SEQUENCE</scope>
</reference>
<keyword evidence="7" id="KW-0695">RNA-directed DNA polymerase</keyword>
<dbReference type="GO" id="GO:0015074">
    <property type="term" value="P:DNA integration"/>
    <property type="evidence" value="ECO:0007669"/>
    <property type="project" value="UniProtKB-KW"/>
</dbReference>
<protein>
    <submittedName>
        <fullName evidence="11">Retrovirus-related Pol polyprotein from transposon TNT 1-94</fullName>
    </submittedName>
</protein>
<evidence type="ECO:0000256" key="3">
    <source>
        <dbReference type="ARBA" id="ARBA00022759"/>
    </source>
</evidence>
<feature type="domain" description="Integrase catalytic" evidence="10">
    <location>
        <begin position="120"/>
        <end position="215"/>
    </location>
</feature>
<dbReference type="InterPro" id="IPR036397">
    <property type="entry name" value="RNaseH_sf"/>
</dbReference>
<comment type="caution">
    <text evidence="11">The sequence shown here is derived from an EMBL/GenBank/DDBJ whole genome shotgun (WGS) entry which is preliminary data.</text>
</comment>
<evidence type="ECO:0000256" key="2">
    <source>
        <dbReference type="ARBA" id="ARBA00022723"/>
    </source>
</evidence>
<dbReference type="GO" id="GO:0003964">
    <property type="term" value="F:RNA-directed DNA polymerase activity"/>
    <property type="evidence" value="ECO:0007669"/>
    <property type="project" value="UniProtKB-KW"/>
</dbReference>
<dbReference type="Pfam" id="PF13976">
    <property type="entry name" value="gag_pre-integrs"/>
    <property type="match status" value="1"/>
</dbReference>
<keyword evidence="8" id="KW-0239">DNA-directed DNA polymerase</keyword>
<dbReference type="EMBL" id="BKCJ011075252">
    <property type="protein sequence ID" value="GFC80478.1"/>
    <property type="molecule type" value="Genomic_DNA"/>
</dbReference>
<dbReference type="InterPro" id="IPR001584">
    <property type="entry name" value="Integrase_cat-core"/>
</dbReference>
<evidence type="ECO:0000256" key="8">
    <source>
        <dbReference type="ARBA" id="ARBA00022932"/>
    </source>
</evidence>
<evidence type="ECO:0000256" key="4">
    <source>
        <dbReference type="ARBA" id="ARBA00022801"/>
    </source>
</evidence>
<accession>A0A699R4X0</accession>
<dbReference type="AlphaFoldDB" id="A0A699R4X0"/>
<dbReference type="Gene3D" id="3.30.420.10">
    <property type="entry name" value="Ribonuclease H-like superfamily/Ribonuclease H"/>
    <property type="match status" value="1"/>
</dbReference>
<evidence type="ECO:0000256" key="6">
    <source>
        <dbReference type="ARBA" id="ARBA00022908"/>
    </source>
</evidence>
<keyword evidence="5" id="KW-0460">Magnesium</keyword>
<evidence type="ECO:0000256" key="1">
    <source>
        <dbReference type="ARBA" id="ARBA00022722"/>
    </source>
</evidence>
<organism evidence="11">
    <name type="scientific">Tanacetum cinerariifolium</name>
    <name type="common">Dalmatian daisy</name>
    <name type="synonym">Chrysanthemum cinerariifolium</name>
    <dbReference type="NCBI Taxonomy" id="118510"/>
    <lineage>
        <taxon>Eukaryota</taxon>
        <taxon>Viridiplantae</taxon>
        <taxon>Streptophyta</taxon>
        <taxon>Embryophyta</taxon>
        <taxon>Tracheophyta</taxon>
        <taxon>Spermatophyta</taxon>
        <taxon>Magnoliopsida</taxon>
        <taxon>eudicotyledons</taxon>
        <taxon>Gunneridae</taxon>
        <taxon>Pentapetalae</taxon>
        <taxon>asterids</taxon>
        <taxon>campanulids</taxon>
        <taxon>Asterales</taxon>
        <taxon>Asteraceae</taxon>
        <taxon>Asteroideae</taxon>
        <taxon>Anthemideae</taxon>
        <taxon>Anthemidinae</taxon>
        <taxon>Tanacetum</taxon>
    </lineage>
</organism>
<dbReference type="InterPro" id="IPR012337">
    <property type="entry name" value="RNaseH-like_sf"/>
</dbReference>
<dbReference type="PANTHER" id="PTHR42648">
    <property type="entry name" value="TRANSPOSASE, PUTATIVE-RELATED"/>
    <property type="match status" value="1"/>
</dbReference>
<keyword evidence="4" id="KW-0378">Hydrolase</keyword>
<evidence type="ECO:0000256" key="7">
    <source>
        <dbReference type="ARBA" id="ARBA00022918"/>
    </source>
</evidence>
<dbReference type="PROSITE" id="PS50994">
    <property type="entry name" value="INTEGRASE"/>
    <property type="match status" value="1"/>
</dbReference>
<dbReference type="InterPro" id="IPR039537">
    <property type="entry name" value="Retrotran_Ty1/copia-like"/>
</dbReference>
<dbReference type="GO" id="GO:0046872">
    <property type="term" value="F:metal ion binding"/>
    <property type="evidence" value="ECO:0007669"/>
    <property type="project" value="UniProtKB-KW"/>
</dbReference>
<keyword evidence="6" id="KW-0229">DNA integration</keyword>
<dbReference type="PANTHER" id="PTHR42648:SF11">
    <property type="entry name" value="TRANSPOSON TY4-P GAG-POL POLYPROTEIN"/>
    <property type="match status" value="1"/>
</dbReference>
<keyword evidence="2" id="KW-0479">Metal-binding</keyword>
<dbReference type="Pfam" id="PF00665">
    <property type="entry name" value="rve"/>
    <property type="match status" value="1"/>
</dbReference>
<sequence>IGSQLVLSREFCDSDLEVAFRRNACFVRNLEGVDLLKGDRSTNLYTINLHEMASASPICLMARASSTKSWLWHQRLSHLNFDTINDLAKNDLVAGLPKFKYHKEHICPSCEQGKSKRAYHPPKPVLNSRQRLHLLHMDLCGPMRIASINGKWYVLVIVDDYSRYTWVHFLRSKDEAPEVIIKFLKRITLLLQSPVIIIRTDNGTEFKNLVLKKIL</sequence>
<dbReference type="GO" id="GO:0003676">
    <property type="term" value="F:nucleic acid binding"/>
    <property type="evidence" value="ECO:0007669"/>
    <property type="project" value="InterPro"/>
</dbReference>
<proteinExistence type="predicted"/>
<dbReference type="GO" id="GO:0003887">
    <property type="term" value="F:DNA-directed DNA polymerase activity"/>
    <property type="evidence" value="ECO:0007669"/>
    <property type="project" value="UniProtKB-KW"/>
</dbReference>